<gene>
    <name evidence="2" type="ORF">JEQ12_008251</name>
</gene>
<comment type="caution">
    <text evidence="2">The sequence shown here is derived from an EMBL/GenBank/DDBJ whole genome shotgun (WGS) entry which is preliminary data.</text>
</comment>
<evidence type="ECO:0000313" key="3">
    <source>
        <dbReference type="Proteomes" id="UP000664991"/>
    </source>
</evidence>
<dbReference type="Proteomes" id="UP000664991">
    <property type="component" value="Unassembled WGS sequence"/>
</dbReference>
<dbReference type="EMBL" id="JAEMGP010000019">
    <property type="protein sequence ID" value="KAG5197522.1"/>
    <property type="molecule type" value="Genomic_DNA"/>
</dbReference>
<reference evidence="2 3" key="1">
    <citation type="submission" date="2020-12" db="EMBL/GenBank/DDBJ databases">
        <title>De novo assembly of Tibetan sheep genome.</title>
        <authorList>
            <person name="Li X."/>
        </authorList>
    </citation>
    <scope>NUCLEOTIDE SEQUENCE [LARGE SCALE GENOMIC DNA]</scope>
    <source>
        <tissue evidence="2">Heart</tissue>
    </source>
</reference>
<evidence type="ECO:0000256" key="1">
    <source>
        <dbReference type="SAM" id="MobiDB-lite"/>
    </source>
</evidence>
<protein>
    <submittedName>
        <fullName evidence="2">Uncharacterized protein</fullName>
    </submittedName>
</protein>
<dbReference type="AlphaFoldDB" id="A0A835ZMI8"/>
<organism evidence="2 3">
    <name type="scientific">Ovis aries</name>
    <name type="common">Sheep</name>
    <dbReference type="NCBI Taxonomy" id="9940"/>
    <lineage>
        <taxon>Eukaryota</taxon>
        <taxon>Metazoa</taxon>
        <taxon>Chordata</taxon>
        <taxon>Craniata</taxon>
        <taxon>Vertebrata</taxon>
        <taxon>Euteleostomi</taxon>
        <taxon>Mammalia</taxon>
        <taxon>Eutheria</taxon>
        <taxon>Laurasiatheria</taxon>
        <taxon>Artiodactyla</taxon>
        <taxon>Ruminantia</taxon>
        <taxon>Pecora</taxon>
        <taxon>Bovidae</taxon>
        <taxon>Caprinae</taxon>
        <taxon>Ovis</taxon>
    </lineage>
</organism>
<accession>A0A835ZMI8</accession>
<sequence length="353" mass="39266">MDLEVKDSDICNSYTLKYLKIYSPDVDVPAFVQDQDTFQEGLSTPGIELPHAPTGSHISAEIRSNSLTDPVVFGLLQDPQHDSPAPEASALSQEENPRNQLMALMLLTAQPQGQNMFWDVAVVLKPTQEAPAASAPGSSSLPGTLAKSELLDTHGNMACPGAETKNPQLLVPKIEICDEAEKPFIISGRIQKVDPQGPKLGEACENRNMLKRQRIKREQKDFGQSFIKVCMTSLPSFTLNHIDTKSQYKPQGSTSSLEVFYKSKQREDLWMLNMQGAEEREIGREICPGEKTKPDGAVLNDLKRCGRSEILVIRGLHSKLKMHAEQELGREIVSNDWEDTTCTQTFYRRAVLL</sequence>
<feature type="region of interest" description="Disordered" evidence="1">
    <location>
        <begin position="75"/>
        <end position="95"/>
    </location>
</feature>
<evidence type="ECO:0000313" key="2">
    <source>
        <dbReference type="EMBL" id="KAG5197522.1"/>
    </source>
</evidence>
<name>A0A835ZMI8_SHEEP</name>
<proteinExistence type="predicted"/>